<reference evidence="3" key="2">
    <citation type="submission" date="2021-01" db="UniProtKB">
        <authorList>
            <consortium name="EnsemblPlants"/>
        </authorList>
    </citation>
    <scope>IDENTIFICATION</scope>
</reference>
<feature type="region of interest" description="Disordered" evidence="2">
    <location>
        <begin position="115"/>
        <end position="153"/>
    </location>
</feature>
<dbReference type="Gramene" id="QL07p039646:mrna">
    <property type="protein sequence ID" value="QL07p039646:mrna"/>
    <property type="gene ID" value="QL07p039646"/>
</dbReference>
<reference evidence="3 4" key="1">
    <citation type="journal article" date="2016" name="G3 (Bethesda)">
        <title>First Draft Assembly and Annotation of the Genome of a California Endemic Oak Quercus lobata Nee (Fagaceae).</title>
        <authorList>
            <person name="Sork V.L."/>
            <person name="Fitz-Gibbon S.T."/>
            <person name="Puiu D."/>
            <person name="Crepeau M."/>
            <person name="Gugger P.F."/>
            <person name="Sherman R."/>
            <person name="Stevens K."/>
            <person name="Langley C.H."/>
            <person name="Pellegrini M."/>
            <person name="Salzberg S.L."/>
        </authorList>
    </citation>
    <scope>NUCLEOTIDE SEQUENCE [LARGE SCALE GENOMIC DNA]</scope>
    <source>
        <strain evidence="3 4">cv. SW786</strain>
    </source>
</reference>
<evidence type="ECO:0000256" key="2">
    <source>
        <dbReference type="SAM" id="MobiDB-lite"/>
    </source>
</evidence>
<protein>
    <submittedName>
        <fullName evidence="3">Uncharacterized protein</fullName>
    </submittedName>
</protein>
<dbReference type="InParanoid" id="A0A7N2R881"/>
<proteinExistence type="predicted"/>
<evidence type="ECO:0000313" key="3">
    <source>
        <dbReference type="EnsemblPlants" id="QL07p039646:mrna"/>
    </source>
</evidence>
<name>A0A7N2R881_QUELO</name>
<accession>A0A7N2R881</accession>
<keyword evidence="4" id="KW-1185">Reference proteome</keyword>
<organism evidence="3 4">
    <name type="scientific">Quercus lobata</name>
    <name type="common">Valley oak</name>
    <dbReference type="NCBI Taxonomy" id="97700"/>
    <lineage>
        <taxon>Eukaryota</taxon>
        <taxon>Viridiplantae</taxon>
        <taxon>Streptophyta</taxon>
        <taxon>Embryophyta</taxon>
        <taxon>Tracheophyta</taxon>
        <taxon>Spermatophyta</taxon>
        <taxon>Magnoliopsida</taxon>
        <taxon>eudicotyledons</taxon>
        <taxon>Gunneridae</taxon>
        <taxon>Pentapetalae</taxon>
        <taxon>rosids</taxon>
        <taxon>fabids</taxon>
        <taxon>Fagales</taxon>
        <taxon>Fagaceae</taxon>
        <taxon>Quercus</taxon>
    </lineage>
</organism>
<dbReference type="EMBL" id="LRBV02000007">
    <property type="status" value="NOT_ANNOTATED_CDS"/>
    <property type="molecule type" value="Genomic_DNA"/>
</dbReference>
<keyword evidence="1" id="KW-0175">Coiled coil</keyword>
<evidence type="ECO:0000256" key="1">
    <source>
        <dbReference type="SAM" id="Coils"/>
    </source>
</evidence>
<dbReference type="EnsemblPlants" id="QL07p039646:mrna">
    <property type="protein sequence ID" value="QL07p039646:mrna"/>
    <property type="gene ID" value="QL07p039646"/>
</dbReference>
<dbReference type="Proteomes" id="UP000594261">
    <property type="component" value="Chromosome 7"/>
</dbReference>
<sequence length="189" mass="20944">MRIIFFFFSPGVQALCEELTRKAADLQWENENLKQMVMAIKVEVEETPPEHKSADVATSTSSSTNCPLFLFNRPPLMPVFWPSIIPSQNPVPSLHGRQSATVIPSNIDMPVKTEATASTEARPTNDLNKTPVGCPSDGGSQHTKRSKNQPFTQINKKLTDAVAAAGARKRRTELTKLKNLNGRQCRMHC</sequence>
<feature type="compositionally biased region" description="Polar residues" evidence="2">
    <location>
        <begin position="115"/>
        <end position="128"/>
    </location>
</feature>
<evidence type="ECO:0000313" key="4">
    <source>
        <dbReference type="Proteomes" id="UP000594261"/>
    </source>
</evidence>
<dbReference type="AlphaFoldDB" id="A0A7N2R881"/>
<feature type="coiled-coil region" evidence="1">
    <location>
        <begin position="16"/>
        <end position="43"/>
    </location>
</feature>